<dbReference type="Pfam" id="PF02362">
    <property type="entry name" value="B3"/>
    <property type="match status" value="1"/>
</dbReference>
<dbReference type="InterPro" id="IPR003340">
    <property type="entry name" value="B3_DNA-bd"/>
</dbReference>
<feature type="compositionally biased region" description="Polar residues" evidence="6">
    <location>
        <begin position="337"/>
        <end position="351"/>
    </location>
</feature>
<dbReference type="Gene3D" id="2.40.330.10">
    <property type="entry name" value="DNA-binding pseudobarrel domain"/>
    <property type="match status" value="1"/>
</dbReference>
<dbReference type="GO" id="GO:0005634">
    <property type="term" value="C:nucleus"/>
    <property type="evidence" value="ECO:0007669"/>
    <property type="project" value="UniProtKB-SubCell"/>
</dbReference>
<dbReference type="GO" id="GO:0003700">
    <property type="term" value="F:DNA-binding transcription factor activity"/>
    <property type="evidence" value="ECO:0007669"/>
    <property type="project" value="InterPro"/>
</dbReference>
<dbReference type="SMART" id="SM01019">
    <property type="entry name" value="B3"/>
    <property type="match status" value="1"/>
</dbReference>
<dbReference type="AlphaFoldDB" id="A0A8J6CSU3"/>
<evidence type="ECO:0000313" key="9">
    <source>
        <dbReference type="Proteomes" id="UP000701853"/>
    </source>
</evidence>
<evidence type="ECO:0000259" key="7">
    <source>
        <dbReference type="SMART" id="SM01019"/>
    </source>
</evidence>
<gene>
    <name evidence="8" type="ORF">CXB51_022293</name>
</gene>
<dbReference type="OrthoDB" id="757982at2759"/>
<name>A0A8J6CSU3_9ROSI</name>
<keyword evidence="5" id="KW-0539">Nucleus</keyword>
<reference evidence="8 9" key="1">
    <citation type="journal article" date="2021" name="bioRxiv">
        <title>The Gossypium anomalum genome as a resource for cotton improvement and evolutionary analysis of hybrid incompatibility.</title>
        <authorList>
            <person name="Grover C.E."/>
            <person name="Yuan D."/>
            <person name="Arick M.A."/>
            <person name="Miller E.R."/>
            <person name="Hu G."/>
            <person name="Peterson D.G."/>
            <person name="Wendel J.F."/>
            <person name="Udall J.A."/>
        </authorList>
    </citation>
    <scope>NUCLEOTIDE SEQUENCE [LARGE SCALE GENOMIC DNA]</scope>
    <source>
        <strain evidence="8">JFW-Udall</strain>
        <tissue evidence="8">Leaf</tissue>
    </source>
</reference>
<evidence type="ECO:0000313" key="8">
    <source>
        <dbReference type="EMBL" id="KAG8483309.1"/>
    </source>
</evidence>
<evidence type="ECO:0000256" key="6">
    <source>
        <dbReference type="SAM" id="MobiDB-lite"/>
    </source>
</evidence>
<dbReference type="InterPro" id="IPR015300">
    <property type="entry name" value="DNA-bd_pseudobarrel_sf"/>
</dbReference>
<keyword evidence="3" id="KW-0238">DNA-binding</keyword>
<evidence type="ECO:0000256" key="2">
    <source>
        <dbReference type="ARBA" id="ARBA00023015"/>
    </source>
</evidence>
<protein>
    <recommendedName>
        <fullName evidence="7">TF-B3 domain-containing protein</fullName>
    </recommendedName>
</protein>
<keyword evidence="9" id="KW-1185">Reference proteome</keyword>
<organism evidence="8 9">
    <name type="scientific">Gossypium anomalum</name>
    <dbReference type="NCBI Taxonomy" id="47600"/>
    <lineage>
        <taxon>Eukaryota</taxon>
        <taxon>Viridiplantae</taxon>
        <taxon>Streptophyta</taxon>
        <taxon>Embryophyta</taxon>
        <taxon>Tracheophyta</taxon>
        <taxon>Spermatophyta</taxon>
        <taxon>Magnoliopsida</taxon>
        <taxon>eudicotyledons</taxon>
        <taxon>Gunneridae</taxon>
        <taxon>Pentapetalae</taxon>
        <taxon>rosids</taxon>
        <taxon>malvids</taxon>
        <taxon>Malvales</taxon>
        <taxon>Malvaceae</taxon>
        <taxon>Malvoideae</taxon>
        <taxon>Gossypium</taxon>
    </lineage>
</organism>
<feature type="region of interest" description="Disordered" evidence="6">
    <location>
        <begin position="336"/>
        <end position="368"/>
    </location>
</feature>
<accession>A0A8J6CSU3</accession>
<keyword evidence="2" id="KW-0805">Transcription regulation</keyword>
<proteinExistence type="predicted"/>
<dbReference type="Proteomes" id="UP000701853">
    <property type="component" value="Chromosome 9"/>
</dbReference>
<comment type="subcellular location">
    <subcellularLocation>
        <location evidence="1">Nucleus</location>
    </subcellularLocation>
</comment>
<evidence type="ECO:0000256" key="4">
    <source>
        <dbReference type="ARBA" id="ARBA00023163"/>
    </source>
</evidence>
<evidence type="ECO:0000256" key="5">
    <source>
        <dbReference type="ARBA" id="ARBA00023242"/>
    </source>
</evidence>
<dbReference type="PANTHER" id="PTHR31140:SF74">
    <property type="entry name" value="B3 DOMAIN-CONTAINING TRANSCRIPTION FACTOR LEC2"/>
    <property type="match status" value="1"/>
</dbReference>
<dbReference type="PANTHER" id="PTHR31140">
    <property type="entry name" value="B3 DOMAIN-CONTAINING TRANSCRIPTION FACTOR ABI3"/>
    <property type="match status" value="1"/>
</dbReference>
<dbReference type="SUPFAM" id="SSF101936">
    <property type="entry name" value="DNA-binding pseudobarrel domain"/>
    <property type="match status" value="1"/>
</dbReference>
<keyword evidence="4" id="KW-0804">Transcription</keyword>
<feature type="domain" description="TF-B3" evidence="7">
    <location>
        <begin position="390"/>
        <end position="491"/>
    </location>
</feature>
<dbReference type="InterPro" id="IPR044800">
    <property type="entry name" value="LEC2-like"/>
</dbReference>
<evidence type="ECO:0000256" key="1">
    <source>
        <dbReference type="ARBA" id="ARBA00004123"/>
    </source>
</evidence>
<dbReference type="EMBL" id="JAHUZN010000009">
    <property type="protein sequence ID" value="KAG8483309.1"/>
    <property type="molecule type" value="Genomic_DNA"/>
</dbReference>
<dbReference type="CDD" id="cd10017">
    <property type="entry name" value="B3_DNA"/>
    <property type="match status" value="1"/>
</dbReference>
<evidence type="ECO:0000256" key="3">
    <source>
        <dbReference type="ARBA" id="ARBA00023125"/>
    </source>
</evidence>
<dbReference type="GO" id="GO:0003677">
    <property type="term" value="F:DNA binding"/>
    <property type="evidence" value="ECO:0007669"/>
    <property type="project" value="UniProtKB-KW"/>
</dbReference>
<sequence length="616" mass="70492">MASKKPQSGVDDKHCEVNTHLRLDFSHTLIQTIPPSFYSQIEALSKTNFKNQENKNKLEKHSQGTMHGVLCRIGPRLGPHLNQRWRQHYLKHTHWSDGYPETTFLRPLVSQPTTPLAISRYFTLVVSLLSLYLQFHGLFLSPQPIPLHHLTRFSCFFHTWTHPNGSILHPHDLIEPHFVLTQNRKEEHTQSSALSSTFFSDRNQHCNPLDSSSSHCTFVLMENSFIPFFSTTATSSTTPITTTTTTHSSSNMDWSQNSDFSMFEPMNSKFQHPSQLLSPNQSLQFPYNHSIEQAPVYPSFTGQKGFEFGVCKEQERRTNDPYRTKLARINRKLARQRSLQRNANSGASTQVDARRLINNGADTDTNKNKDTKKDLYRFCTPDNKRLRVVLKKELKNSDVGSLGRIVLPKRDAEVNLPPLSDKEGIQVTIKDVYSNHMWTLKYKFWSNNKSRMYVLENTGDFVKQNGLGSGDSLTLYEDESKNLYFSITKVATVAVESSSNQQYYHNVNNNGEEGNDNSNNIGNMYLPFTSQSKDDEATSLELFMEQQEPNDFIMTLPMDSTYGSHTMFPEETRHLPNNVGQMPSLSRSVDDISINFDDCYGGLDMLPEVNQYNFSF</sequence>
<comment type="caution">
    <text evidence="8">The sequence shown here is derived from an EMBL/GenBank/DDBJ whole genome shotgun (WGS) entry which is preliminary data.</text>
</comment>